<feature type="binding site" evidence="9">
    <location>
        <position position="93"/>
    </location>
    <ligand>
        <name>substrate</name>
    </ligand>
</feature>
<keyword evidence="7" id="KW-0521">NADP</keyword>
<feature type="binding site" evidence="7">
    <location>
        <position position="229"/>
    </location>
    <ligand>
        <name>sn-glycerol 3-phosphate</name>
        <dbReference type="ChEBI" id="CHEBI:57597"/>
    </ligand>
</feature>
<dbReference type="EC" id="1.1.1.94" evidence="7"/>
<feature type="binding site" evidence="7">
    <location>
        <position position="93"/>
    </location>
    <ligand>
        <name>sn-glycerol 3-phosphate</name>
        <dbReference type="ChEBI" id="CHEBI:57597"/>
    </ligand>
</feature>
<dbReference type="PROSITE" id="PS00957">
    <property type="entry name" value="NAD_G3PDH"/>
    <property type="match status" value="1"/>
</dbReference>
<feature type="binding site" evidence="7">
    <location>
        <position position="125"/>
    </location>
    <ligand>
        <name>NADPH</name>
        <dbReference type="ChEBI" id="CHEBI:57783"/>
    </ligand>
</feature>
<feature type="binding site" evidence="7">
    <location>
        <position position="123"/>
    </location>
    <ligand>
        <name>sn-glycerol 3-phosphate</name>
        <dbReference type="ChEBI" id="CHEBI:57597"/>
    </ligand>
</feature>
<dbReference type="PANTHER" id="PTHR11728">
    <property type="entry name" value="GLYCEROL-3-PHOSPHATE DEHYDROGENASE"/>
    <property type="match status" value="1"/>
</dbReference>
<dbReference type="InterPro" id="IPR006168">
    <property type="entry name" value="G3P_DH_NAD-dep"/>
</dbReference>
<feature type="binding site" evidence="7">
    <location>
        <position position="241"/>
    </location>
    <ligand>
        <name>sn-glycerol 3-phosphate</name>
        <dbReference type="ChEBI" id="CHEBI:57597"/>
    </ligand>
</feature>
<comment type="caution">
    <text evidence="7">Lacks conserved residue(s) required for the propagation of feature annotation.</text>
</comment>
<keyword evidence="7 10" id="KW-0520">NAD</keyword>
<evidence type="ECO:0000256" key="9">
    <source>
        <dbReference type="PIRSR" id="PIRSR000114-2"/>
    </source>
</evidence>
<keyword evidence="7" id="KW-0547">Nucleotide-binding</keyword>
<dbReference type="GO" id="GO:0005975">
    <property type="term" value="P:carbohydrate metabolic process"/>
    <property type="evidence" value="ECO:0007669"/>
    <property type="project" value="InterPro"/>
</dbReference>
<comment type="subcellular location">
    <subcellularLocation>
        <location evidence="7">Cytoplasm</location>
    </subcellularLocation>
</comment>
<dbReference type="NCBIfam" id="NF000940">
    <property type="entry name" value="PRK00094.1-2"/>
    <property type="match status" value="1"/>
</dbReference>
<feature type="domain" description="Glycerol-3-phosphate dehydrogenase NAD-dependent N-terminal" evidence="13">
    <location>
        <begin position="4"/>
        <end position="144"/>
    </location>
</feature>
<dbReference type="GO" id="GO:0006650">
    <property type="term" value="P:glycerophospholipid metabolic process"/>
    <property type="evidence" value="ECO:0007669"/>
    <property type="project" value="UniProtKB-UniRule"/>
</dbReference>
<dbReference type="AlphaFoldDB" id="A0AAP2G8Q3"/>
<feature type="binding site" evidence="9">
    <location>
        <begin position="240"/>
        <end position="241"/>
    </location>
    <ligand>
        <name>substrate</name>
    </ligand>
</feature>
<dbReference type="Gene3D" id="1.10.1040.10">
    <property type="entry name" value="N-(1-d-carboxylethyl)-l-norvaline Dehydrogenase, domain 2"/>
    <property type="match status" value="1"/>
</dbReference>
<feature type="binding site" evidence="7">
    <location>
        <position position="261"/>
    </location>
    <ligand>
        <name>NADPH</name>
        <dbReference type="ChEBI" id="CHEBI:57783"/>
    </ligand>
</feature>
<feature type="binding site" evidence="7">
    <location>
        <position position="12"/>
    </location>
    <ligand>
        <name>NADPH</name>
        <dbReference type="ChEBI" id="CHEBI:57783"/>
    </ligand>
</feature>
<feature type="binding site" evidence="7">
    <location>
        <position position="240"/>
    </location>
    <ligand>
        <name>sn-glycerol 3-phosphate</name>
        <dbReference type="ChEBI" id="CHEBI:57597"/>
    </ligand>
</feature>
<comment type="caution">
    <text evidence="15">The sequence shown here is derived from an EMBL/GenBank/DDBJ whole genome shotgun (WGS) entry which is preliminary data.</text>
</comment>
<name>A0AAP2G8Q3_9RHOB</name>
<keyword evidence="6 7" id="KW-1208">Phospholipid metabolism</keyword>
<dbReference type="InterPro" id="IPR008927">
    <property type="entry name" value="6-PGluconate_DH-like_C_sf"/>
</dbReference>
<feature type="binding site" evidence="10">
    <location>
        <position position="240"/>
    </location>
    <ligand>
        <name>NAD(+)</name>
        <dbReference type="ChEBI" id="CHEBI:57540"/>
    </ligand>
</feature>
<comment type="catalytic activity">
    <reaction evidence="7">
        <text>sn-glycerol 3-phosphate + NAD(+) = dihydroxyacetone phosphate + NADH + H(+)</text>
        <dbReference type="Rhea" id="RHEA:11092"/>
        <dbReference type="ChEBI" id="CHEBI:15378"/>
        <dbReference type="ChEBI" id="CHEBI:57540"/>
        <dbReference type="ChEBI" id="CHEBI:57597"/>
        <dbReference type="ChEBI" id="CHEBI:57642"/>
        <dbReference type="ChEBI" id="CHEBI:57945"/>
        <dbReference type="EC" id="1.1.1.94"/>
    </reaction>
</comment>
<evidence type="ECO:0000256" key="4">
    <source>
        <dbReference type="ARBA" id="ARBA00023098"/>
    </source>
</evidence>
<evidence type="ECO:0000313" key="16">
    <source>
        <dbReference type="Proteomes" id="UP001315686"/>
    </source>
</evidence>
<dbReference type="EMBL" id="JADQAZ010000002">
    <property type="protein sequence ID" value="MBT0957734.1"/>
    <property type="molecule type" value="Genomic_DNA"/>
</dbReference>
<evidence type="ECO:0000256" key="6">
    <source>
        <dbReference type="ARBA" id="ARBA00023264"/>
    </source>
</evidence>
<proteinExistence type="inferred from homology"/>
<dbReference type="Gene3D" id="3.40.50.720">
    <property type="entry name" value="NAD(P)-binding Rossmann-like Domain"/>
    <property type="match status" value="1"/>
</dbReference>
<feature type="binding site" evidence="7">
    <location>
        <position position="176"/>
    </location>
    <ligand>
        <name>sn-glycerol 3-phosphate</name>
        <dbReference type="ChEBI" id="CHEBI:57597"/>
    </ligand>
</feature>
<evidence type="ECO:0000256" key="3">
    <source>
        <dbReference type="ARBA" id="ARBA00023002"/>
    </source>
</evidence>
<feature type="active site" description="Proton acceptor" evidence="7 8">
    <location>
        <position position="176"/>
    </location>
</feature>
<evidence type="ECO:0000313" key="15">
    <source>
        <dbReference type="EMBL" id="MBT0957734.1"/>
    </source>
</evidence>
<feature type="binding site" evidence="7">
    <location>
        <position position="32"/>
    </location>
    <ligand>
        <name>NADPH</name>
        <dbReference type="ChEBI" id="CHEBI:57783"/>
    </ligand>
</feature>
<dbReference type="InterPro" id="IPR013328">
    <property type="entry name" value="6PGD_dom2"/>
</dbReference>
<evidence type="ECO:0000256" key="2">
    <source>
        <dbReference type="ARBA" id="ARBA00022516"/>
    </source>
</evidence>
<dbReference type="SUPFAM" id="SSF51735">
    <property type="entry name" value="NAD(P)-binding Rossmann-fold domains"/>
    <property type="match status" value="1"/>
</dbReference>
<dbReference type="PIRSF" id="PIRSF000114">
    <property type="entry name" value="Glycerol-3-P_dh"/>
    <property type="match status" value="1"/>
</dbReference>
<feature type="binding site" evidence="7">
    <location>
        <position position="240"/>
    </location>
    <ligand>
        <name>NADPH</name>
        <dbReference type="ChEBI" id="CHEBI:57783"/>
    </ligand>
</feature>
<comment type="pathway">
    <text evidence="7">Membrane lipid metabolism; glycerophospholipid metabolism.</text>
</comment>
<dbReference type="GO" id="GO:0046168">
    <property type="term" value="P:glycerol-3-phosphate catabolic process"/>
    <property type="evidence" value="ECO:0007669"/>
    <property type="project" value="InterPro"/>
</dbReference>
<comment type="function">
    <text evidence="7">Catalyzes the reduction of the glycolytic intermediate dihydroxyacetone phosphate (DHAP) to sn-glycerol 3-phosphate (G3P), the key precursor for phospholipid synthesis.</text>
</comment>
<dbReference type="PRINTS" id="PR00077">
    <property type="entry name" value="GPDHDRGNASE"/>
</dbReference>
<comment type="catalytic activity">
    <reaction evidence="7 12">
        <text>sn-glycerol 3-phosphate + NADP(+) = dihydroxyacetone phosphate + NADPH + H(+)</text>
        <dbReference type="Rhea" id="RHEA:11096"/>
        <dbReference type="ChEBI" id="CHEBI:15378"/>
        <dbReference type="ChEBI" id="CHEBI:57597"/>
        <dbReference type="ChEBI" id="CHEBI:57642"/>
        <dbReference type="ChEBI" id="CHEBI:57783"/>
        <dbReference type="ChEBI" id="CHEBI:58349"/>
        <dbReference type="EC" id="1.1.1.94"/>
    </reaction>
</comment>
<dbReference type="PANTHER" id="PTHR11728:SF1">
    <property type="entry name" value="GLYCEROL-3-PHOSPHATE DEHYDROGENASE [NAD(+)] 2, CHLOROPLASTIC"/>
    <property type="match status" value="1"/>
</dbReference>
<dbReference type="InterPro" id="IPR036291">
    <property type="entry name" value="NAD(P)-bd_dom_sf"/>
</dbReference>
<gene>
    <name evidence="7" type="primary">gpsA</name>
    <name evidence="15" type="ORF">IV417_10060</name>
</gene>
<feature type="binding site" evidence="7">
    <location>
        <position position="93"/>
    </location>
    <ligand>
        <name>NADPH</name>
        <dbReference type="ChEBI" id="CHEBI:57783"/>
    </ligand>
</feature>
<evidence type="ECO:0000259" key="14">
    <source>
        <dbReference type="Pfam" id="PF07479"/>
    </source>
</evidence>
<organism evidence="15 16">
    <name type="scientific">Harenicola maris</name>
    <dbReference type="NCBI Taxonomy" id="2841044"/>
    <lineage>
        <taxon>Bacteria</taxon>
        <taxon>Pseudomonadati</taxon>
        <taxon>Pseudomonadota</taxon>
        <taxon>Alphaproteobacteria</taxon>
        <taxon>Rhodobacterales</taxon>
        <taxon>Paracoccaceae</taxon>
        <taxon>Harenicola</taxon>
    </lineage>
</organism>
<comment type="similarity">
    <text evidence="1 7 11">Belongs to the NAD-dependent glycerol-3-phosphate dehydrogenase family.</text>
</comment>
<evidence type="ECO:0000256" key="10">
    <source>
        <dbReference type="PIRSR" id="PIRSR000114-3"/>
    </source>
</evidence>
<evidence type="ECO:0000256" key="1">
    <source>
        <dbReference type="ARBA" id="ARBA00011009"/>
    </source>
</evidence>
<dbReference type="SUPFAM" id="SSF48179">
    <property type="entry name" value="6-phosphogluconate dehydrogenase C-terminal domain-like"/>
    <property type="match status" value="1"/>
</dbReference>
<dbReference type="Pfam" id="PF07479">
    <property type="entry name" value="NAD_Gly3P_dh_C"/>
    <property type="match status" value="1"/>
</dbReference>
<dbReference type="Proteomes" id="UP001315686">
    <property type="component" value="Unassembled WGS sequence"/>
</dbReference>
<dbReference type="GO" id="GO:0047952">
    <property type="term" value="F:glycerol-3-phosphate dehydrogenase [NAD(P)+] activity"/>
    <property type="evidence" value="ECO:0007669"/>
    <property type="project" value="UniProtKB-UniRule"/>
</dbReference>
<evidence type="ECO:0000256" key="5">
    <source>
        <dbReference type="ARBA" id="ARBA00023209"/>
    </source>
</evidence>
<evidence type="ECO:0000256" key="8">
    <source>
        <dbReference type="PIRSR" id="PIRSR000114-1"/>
    </source>
</evidence>
<evidence type="ECO:0000256" key="11">
    <source>
        <dbReference type="RuleBase" id="RU000437"/>
    </source>
</evidence>
<keyword evidence="5 7" id="KW-0594">Phospholipid biosynthesis</keyword>
<dbReference type="RefSeq" id="WP_327793958.1">
    <property type="nucleotide sequence ID" value="NZ_JADQAZ010000002.1"/>
</dbReference>
<dbReference type="GO" id="GO:0051287">
    <property type="term" value="F:NAD binding"/>
    <property type="evidence" value="ECO:0007669"/>
    <property type="project" value="InterPro"/>
</dbReference>
<dbReference type="Pfam" id="PF01210">
    <property type="entry name" value="NAD_Gly3P_dh_N"/>
    <property type="match status" value="1"/>
</dbReference>
<keyword evidence="2 7" id="KW-0444">Lipid biosynthesis</keyword>
<sequence length="311" mass="31581">MTGVTILGGGAFGTALAVALAEVHSRVHLWARQMPQGREMPRLPGVILPQNVTVSPEIEVFGPILAALPMSQLEGVLRAHPALAAHPIVACCKGIRPDSGLGPAGVITSVFPESAPALLTGPSFAIDIARGLPTALTLACADPALGAMLQEQLSTPRLRLYLTTDVAGAELGGALKNVIAIACGIAMGAGFGESARAALMTRGFAEMTRFAVAHGALPETLAGLSGLGDLSLTSSSEKSRNFAYGLALGRGETPDSATTTEGIATARACAARARSAGIPLPVTEATAAVLAGEISPNQALTQLLSRPLTQE</sequence>
<keyword evidence="16" id="KW-1185">Reference proteome</keyword>
<feature type="binding site" evidence="10">
    <location>
        <begin position="8"/>
        <end position="13"/>
    </location>
    <ligand>
        <name>NAD(+)</name>
        <dbReference type="ChEBI" id="CHEBI:57540"/>
    </ligand>
</feature>
<feature type="binding site" evidence="7">
    <location>
        <position position="121"/>
    </location>
    <ligand>
        <name>sn-glycerol 3-phosphate</name>
        <dbReference type="ChEBI" id="CHEBI:57597"/>
    </ligand>
</feature>
<protein>
    <recommendedName>
        <fullName evidence="7">Glycerol-3-phosphate dehydrogenase [NAD(P)+]</fullName>
        <ecNumber evidence="7">1.1.1.94</ecNumber>
    </recommendedName>
    <alternativeName>
        <fullName evidence="7">NAD(P)(+)-dependent glycerol-3-phosphate dehydrogenase</fullName>
    </alternativeName>
    <alternativeName>
        <fullName evidence="7">NAD(P)H-dependent dihydroxyacetone-phosphate reductase</fullName>
    </alternativeName>
</protein>
<dbReference type="GO" id="GO:0046167">
    <property type="term" value="P:glycerol-3-phosphate biosynthetic process"/>
    <property type="evidence" value="ECO:0007669"/>
    <property type="project" value="UniProtKB-UniRule"/>
</dbReference>
<keyword evidence="3 7" id="KW-0560">Oxidoreductase</keyword>
<dbReference type="GO" id="GO:0008654">
    <property type="term" value="P:phospholipid biosynthetic process"/>
    <property type="evidence" value="ECO:0007669"/>
    <property type="project" value="UniProtKB-KW"/>
</dbReference>
<keyword evidence="4 7" id="KW-0443">Lipid metabolism</keyword>
<evidence type="ECO:0000256" key="12">
    <source>
        <dbReference type="RuleBase" id="RU000439"/>
    </source>
</evidence>
<feature type="domain" description="Glycerol-3-phosphate dehydrogenase NAD-dependent C-terminal" evidence="14">
    <location>
        <begin position="165"/>
        <end position="300"/>
    </location>
</feature>
<feature type="binding site" evidence="10">
    <location>
        <position position="125"/>
    </location>
    <ligand>
        <name>NAD(+)</name>
        <dbReference type="ChEBI" id="CHEBI:57540"/>
    </ligand>
</feature>
<dbReference type="GO" id="GO:0005829">
    <property type="term" value="C:cytosol"/>
    <property type="evidence" value="ECO:0007669"/>
    <property type="project" value="TreeGrafter"/>
</dbReference>
<dbReference type="HAMAP" id="MF_00394">
    <property type="entry name" value="NAD_Glyc3P_dehydrog"/>
    <property type="match status" value="1"/>
</dbReference>
<evidence type="ECO:0000259" key="13">
    <source>
        <dbReference type="Pfam" id="PF01210"/>
    </source>
</evidence>
<evidence type="ECO:0000256" key="7">
    <source>
        <dbReference type="HAMAP-Rule" id="MF_00394"/>
    </source>
</evidence>
<accession>A0AAP2G8Q3</accession>
<reference evidence="15 16" key="1">
    <citation type="journal article" date="2021" name="Arch. Microbiol.">
        <title>Harenicola maris gen. nov., sp. nov. isolated from the Sea of Japan shallow sediments.</title>
        <authorList>
            <person name="Romanenko L.A."/>
            <person name="Kurilenko V.V."/>
            <person name="Chernysheva N.Y."/>
            <person name="Tekutyeva L.A."/>
            <person name="Velansky P.V."/>
            <person name="Svetashev V.I."/>
            <person name="Isaeva M.P."/>
        </authorList>
    </citation>
    <scope>NUCLEOTIDE SEQUENCE [LARGE SCALE GENOMIC DNA]</scope>
    <source>
        <strain evidence="15 16">KMM 3653</strain>
    </source>
</reference>
<keyword evidence="7" id="KW-0963">Cytoplasm</keyword>
<dbReference type="NCBIfam" id="NF000942">
    <property type="entry name" value="PRK00094.1-4"/>
    <property type="match status" value="1"/>
</dbReference>
<dbReference type="InterPro" id="IPR011128">
    <property type="entry name" value="G3P_DH_NAD-dep_N"/>
</dbReference>
<dbReference type="InterPro" id="IPR006109">
    <property type="entry name" value="G3P_DH_NAD-dep_C"/>
</dbReference>
<feature type="binding site" evidence="7">
    <location>
        <position position="239"/>
    </location>
    <ligand>
        <name>sn-glycerol 3-phosphate</name>
        <dbReference type="ChEBI" id="CHEBI:57597"/>
    </ligand>
</feature>